<evidence type="ECO:0000256" key="2">
    <source>
        <dbReference type="ARBA" id="ARBA00023121"/>
    </source>
</evidence>
<evidence type="ECO:0000313" key="4">
    <source>
        <dbReference type="EMBL" id="KAG7820450.1"/>
    </source>
</evidence>
<dbReference type="InterPro" id="IPR000582">
    <property type="entry name" value="Acyl-CoA-binding_protein"/>
</dbReference>
<sequence length="177" mass="20281">MAKRPNDDELLQLYGLYKQATVGDNTTDKPGVFDFKGKYKWEAWKKLEGTSQEEAEKKYIALRLCGGESVRRALEEHVDQTAQRGERRVEAVQQHVRVQFQREALVLPVVGHSDHKQGQLENELKPDKILEPQRRLSAQKVFVLGYVEVAQLLLDVELPGTRDGQRGIHQHGDRDVE</sequence>
<feature type="domain" description="ACB" evidence="3">
    <location>
        <begin position="1"/>
        <end position="70"/>
    </location>
</feature>
<dbReference type="InterPro" id="IPR014352">
    <property type="entry name" value="FERM/acyl-CoA-bd_prot_sf"/>
</dbReference>
<dbReference type="PROSITE" id="PS51228">
    <property type="entry name" value="ACB_2"/>
    <property type="match status" value="1"/>
</dbReference>
<keyword evidence="2" id="KW-0446">Lipid-binding</keyword>
<protein>
    <recommendedName>
        <fullName evidence="3">ACB domain-containing protein</fullName>
    </recommendedName>
</protein>
<reference evidence="4" key="1">
    <citation type="journal article" date="2021" name="G3 (Bethesda)">
        <title>Genomic diversity, chromosomal rearrangements, and interspecies hybridization in the ogataea polymorpha species complex.</title>
        <authorList>
            <person name="Hanson S.J."/>
            <person name="Cinneide E.O."/>
            <person name="Salzberg L.I."/>
            <person name="Wolfe K.H."/>
            <person name="McGowan J."/>
            <person name="Fitzpatrick D.A."/>
            <person name="Matlin K."/>
        </authorList>
    </citation>
    <scope>NUCLEOTIDE SEQUENCE</scope>
    <source>
        <strain evidence="4">61-244</strain>
    </source>
</reference>
<evidence type="ECO:0000259" key="3">
    <source>
        <dbReference type="PROSITE" id="PS51228"/>
    </source>
</evidence>
<evidence type="ECO:0000256" key="1">
    <source>
        <dbReference type="ARBA" id="ARBA00005567"/>
    </source>
</evidence>
<dbReference type="AlphaFoldDB" id="A0AAN6I757"/>
<name>A0AAN6I757_PICAN</name>
<dbReference type="RefSeq" id="XP_043061164.1">
    <property type="nucleotide sequence ID" value="XM_043202301.1"/>
</dbReference>
<proteinExistence type="inferred from homology"/>
<comment type="similarity">
    <text evidence="1">Belongs to the ACBP family.</text>
</comment>
<dbReference type="GeneID" id="66125938"/>
<dbReference type="PRINTS" id="PR00689">
    <property type="entry name" value="ACOABINDINGP"/>
</dbReference>
<dbReference type="SUPFAM" id="SSF47027">
    <property type="entry name" value="Acyl-CoA binding protein"/>
    <property type="match status" value="1"/>
</dbReference>
<dbReference type="GO" id="GO:0000062">
    <property type="term" value="F:fatty-acyl-CoA binding"/>
    <property type="evidence" value="ECO:0007669"/>
    <property type="project" value="InterPro"/>
</dbReference>
<dbReference type="EMBL" id="JAHLUX010000003">
    <property type="protein sequence ID" value="KAG7820450.1"/>
    <property type="molecule type" value="Genomic_DNA"/>
</dbReference>
<dbReference type="InterPro" id="IPR035984">
    <property type="entry name" value="Acyl-CoA-binding_sf"/>
</dbReference>
<dbReference type="Gene3D" id="1.20.80.10">
    <property type="match status" value="1"/>
</dbReference>
<dbReference type="Proteomes" id="UP001196530">
    <property type="component" value="Unassembled WGS sequence"/>
</dbReference>
<dbReference type="PANTHER" id="PTHR23310:SF62">
    <property type="entry name" value="ACYL-COA BINDING PROTEIN 1, ISOFORM A"/>
    <property type="match status" value="1"/>
</dbReference>
<gene>
    <name evidence="4" type="ORF">KL928_001887</name>
</gene>
<organism evidence="4 5">
    <name type="scientific">Pichia angusta</name>
    <name type="common">Yeast</name>
    <name type="synonym">Hansenula polymorpha</name>
    <dbReference type="NCBI Taxonomy" id="870730"/>
    <lineage>
        <taxon>Eukaryota</taxon>
        <taxon>Fungi</taxon>
        <taxon>Dikarya</taxon>
        <taxon>Ascomycota</taxon>
        <taxon>Saccharomycotina</taxon>
        <taxon>Pichiomycetes</taxon>
        <taxon>Pichiales</taxon>
        <taxon>Pichiaceae</taxon>
        <taxon>Ogataea</taxon>
    </lineage>
</organism>
<evidence type="ECO:0000313" key="5">
    <source>
        <dbReference type="Proteomes" id="UP001196530"/>
    </source>
</evidence>
<dbReference type="PANTHER" id="PTHR23310">
    <property type="entry name" value="ACYL-COA-BINDING PROTEIN, ACBP"/>
    <property type="match status" value="1"/>
</dbReference>
<comment type="caution">
    <text evidence="4">The sequence shown here is derived from an EMBL/GenBank/DDBJ whole genome shotgun (WGS) entry which is preliminary data.</text>
</comment>
<dbReference type="GO" id="GO:0006631">
    <property type="term" value="P:fatty acid metabolic process"/>
    <property type="evidence" value="ECO:0007669"/>
    <property type="project" value="TreeGrafter"/>
</dbReference>
<accession>A0AAN6I757</accession>
<dbReference type="Pfam" id="PF00887">
    <property type="entry name" value="ACBP"/>
    <property type="match status" value="1"/>
</dbReference>